<reference evidence="5 6" key="1">
    <citation type="submission" date="2011-07" db="EMBL/GenBank/DDBJ databases">
        <authorList>
            <person name="Coyne R."/>
            <person name="Brami D."/>
            <person name="Johnson J."/>
            <person name="Hostetler J."/>
            <person name="Hannick L."/>
            <person name="Clark T."/>
            <person name="Cassidy-Hanley D."/>
            <person name="Inman J."/>
        </authorList>
    </citation>
    <scope>NUCLEOTIDE SEQUENCE [LARGE SCALE GENOMIC DNA]</scope>
    <source>
        <strain evidence="5 6">G5</strain>
    </source>
</reference>
<dbReference type="eggNOG" id="ENOG502S367">
    <property type="taxonomic scope" value="Eukaryota"/>
</dbReference>
<accession>G0R4G6</accession>
<dbReference type="RefSeq" id="XP_004025093.1">
    <property type="nucleotide sequence ID" value="XM_004025044.1"/>
</dbReference>
<evidence type="ECO:0000256" key="3">
    <source>
        <dbReference type="ARBA" id="ARBA00022801"/>
    </source>
</evidence>
<dbReference type="AlphaFoldDB" id="G0R4G6"/>
<comment type="similarity">
    <text evidence="1">Belongs to the neutral sphingomyelinase family.</text>
</comment>
<organism evidence="5 6">
    <name type="scientific">Ichthyophthirius multifiliis</name>
    <name type="common">White spot disease agent</name>
    <name type="synonym">Ich</name>
    <dbReference type="NCBI Taxonomy" id="5932"/>
    <lineage>
        <taxon>Eukaryota</taxon>
        <taxon>Sar</taxon>
        <taxon>Alveolata</taxon>
        <taxon>Ciliophora</taxon>
        <taxon>Intramacronucleata</taxon>
        <taxon>Oligohymenophorea</taxon>
        <taxon>Hymenostomatida</taxon>
        <taxon>Ophryoglenina</taxon>
        <taxon>Ichthyophthirius</taxon>
    </lineage>
</organism>
<dbReference type="PANTHER" id="PTHR16320">
    <property type="entry name" value="SPHINGOMYELINASE FAMILY MEMBER"/>
    <property type="match status" value="1"/>
</dbReference>
<dbReference type="STRING" id="857967.G0R4G6"/>
<evidence type="ECO:0000256" key="1">
    <source>
        <dbReference type="ARBA" id="ARBA00006335"/>
    </source>
</evidence>
<evidence type="ECO:0000313" key="6">
    <source>
        <dbReference type="Proteomes" id="UP000008983"/>
    </source>
</evidence>
<dbReference type="GO" id="GO:0005576">
    <property type="term" value="C:extracellular region"/>
    <property type="evidence" value="ECO:0007669"/>
    <property type="project" value="InterPro"/>
</dbReference>
<dbReference type="InParanoid" id="G0R4G6"/>
<evidence type="ECO:0000313" key="5">
    <source>
        <dbReference type="EMBL" id="EGR27641.1"/>
    </source>
</evidence>
<gene>
    <name evidence="5" type="ORF">IMG5_192450</name>
</gene>
<dbReference type="InterPro" id="IPR005135">
    <property type="entry name" value="Endo/exonuclease/phosphatase"/>
</dbReference>
<dbReference type="Proteomes" id="UP000008983">
    <property type="component" value="Unassembled WGS sequence"/>
</dbReference>
<dbReference type="OrthoDB" id="40902at2759"/>
<dbReference type="InterPro" id="IPR036691">
    <property type="entry name" value="Endo/exonu/phosph_ase_sf"/>
</dbReference>
<evidence type="ECO:0000256" key="2">
    <source>
        <dbReference type="ARBA" id="ARBA00012369"/>
    </source>
</evidence>
<dbReference type="InterPro" id="IPR038772">
    <property type="entry name" value="Sph/SMPD2-like"/>
</dbReference>
<dbReference type="GeneID" id="14903705"/>
<dbReference type="InterPro" id="IPR017766">
    <property type="entry name" value="Sphingomyelinase/PLipase_C"/>
</dbReference>
<dbReference type="GO" id="GO:0004767">
    <property type="term" value="F:sphingomyelin phosphodiesterase activity"/>
    <property type="evidence" value="ECO:0007669"/>
    <property type="project" value="UniProtKB-EC"/>
</dbReference>
<dbReference type="CDD" id="cd09078">
    <property type="entry name" value="nSMase"/>
    <property type="match status" value="1"/>
</dbReference>
<dbReference type="GO" id="GO:0005737">
    <property type="term" value="C:cytoplasm"/>
    <property type="evidence" value="ECO:0007669"/>
    <property type="project" value="TreeGrafter"/>
</dbReference>
<dbReference type="Pfam" id="PF03372">
    <property type="entry name" value="Exo_endo_phos"/>
    <property type="match status" value="1"/>
</dbReference>
<proteinExistence type="inferred from homology"/>
<protein>
    <recommendedName>
        <fullName evidence="2">sphingomyelin phosphodiesterase</fullName>
        <ecNumber evidence="2">3.1.4.12</ecNumber>
    </recommendedName>
</protein>
<dbReference type="Gene3D" id="3.60.10.10">
    <property type="entry name" value="Endonuclease/exonuclease/phosphatase"/>
    <property type="match status" value="1"/>
</dbReference>
<dbReference type="EMBL" id="GL984343">
    <property type="protein sequence ID" value="EGR27641.1"/>
    <property type="molecule type" value="Genomic_DNA"/>
</dbReference>
<keyword evidence="6" id="KW-1185">Reference proteome</keyword>
<dbReference type="PANTHER" id="PTHR16320:SF1">
    <property type="entry name" value="SPHINGOMYELINASE DDB_G0288017"/>
    <property type="match status" value="1"/>
</dbReference>
<keyword evidence="3" id="KW-0378">Hydrolase</keyword>
<feature type="domain" description="Endonuclease/exonuclease/phosphatase" evidence="4">
    <location>
        <begin position="53"/>
        <end position="216"/>
    </location>
</feature>
<name>G0R4G6_ICHMU</name>
<sequence length="339" mass="40442">MHDSILLNINIKKKQKSQNLDQIILKLLTYNLFLRPPLIKNNIDDFKNERTKFFLNNIFDFEIICLQEVFAFLNQRKEKIIENAIKQGFLYHAKSPQPSFFSFQLVDGGLLTLSKFPIVKKIFLPYKYGILSDNLSMKGVLYTKIQINDTHLHLFNTHLQASYVGNEQNVKQTVITRIDQLQQMKQFINKTLENNQQFQNELILICGDFNVNARNHTFPINYLDSYIELKNEIQKKTKIFFLNMIAQLLFYRISFKKKSQIVSKKNLELNLQLLMEMFLLINIKMKFRKKLHQQLKKIQKLNSAQIILLKLVIRYVFQRKTFKVYKFNNFQQKIITFHS</sequence>
<evidence type="ECO:0000259" key="4">
    <source>
        <dbReference type="Pfam" id="PF03372"/>
    </source>
</evidence>
<dbReference type="EC" id="3.1.4.12" evidence="2"/>
<dbReference type="SUPFAM" id="SSF56219">
    <property type="entry name" value="DNase I-like"/>
    <property type="match status" value="1"/>
</dbReference>